<dbReference type="PROSITE" id="PS00675">
    <property type="entry name" value="SIGMA54_INTERACT_1"/>
    <property type="match status" value="1"/>
</dbReference>
<dbReference type="Pfam" id="PF26633">
    <property type="entry name" value="DUF8206"/>
    <property type="match status" value="1"/>
</dbReference>
<evidence type="ECO:0000259" key="3">
    <source>
        <dbReference type="Pfam" id="PF26633"/>
    </source>
</evidence>
<proteinExistence type="predicted"/>
<dbReference type="PANTHER" id="PTHR32046:SF11">
    <property type="entry name" value="IMMUNE-ASSOCIATED NUCLEOTIDE-BINDING PROTEIN 10-LIKE"/>
    <property type="match status" value="1"/>
</dbReference>
<dbReference type="SUPFAM" id="SSF52540">
    <property type="entry name" value="P-loop containing nucleoside triphosphate hydrolases"/>
    <property type="match status" value="1"/>
</dbReference>
<dbReference type="AlphaFoldDB" id="A0A9P6K1Y9"/>
<dbReference type="InterPro" id="IPR025662">
    <property type="entry name" value="Sigma_54_int_dom_ATP-bd_1"/>
</dbReference>
<evidence type="ECO:0000259" key="1">
    <source>
        <dbReference type="Pfam" id="PF01926"/>
    </source>
</evidence>
<dbReference type="GO" id="GO:0005525">
    <property type="term" value="F:GTP binding"/>
    <property type="evidence" value="ECO:0007669"/>
    <property type="project" value="InterPro"/>
</dbReference>
<dbReference type="InterPro" id="IPR006073">
    <property type="entry name" value="GTP-bd"/>
</dbReference>
<feature type="domain" description="SNTX MACPF/CDC-like" evidence="2">
    <location>
        <begin position="3"/>
        <end position="263"/>
    </location>
</feature>
<gene>
    <name evidence="4" type="ORF">EC957_001894</name>
</gene>
<sequence length="1177" mass="133513">MDIPNLGQAMALGDLYNARTGHGTNASVLSDILPSTLIVIRDENAINTKFISEDNYKEKFKAFEIDGNLKLNILANNIPLNAHAKYLATEKQSSKLVKVSMSYAIQTKLERINIRSDKIREYINLKALNDTDATHVVTGIQWGANMLCSFEHNLEEGETAKEVAGILGASCNALKVGAKVGLNVGVDVKKDLKTNNRNSTKDMFFRLSILGDIVPKADSYPDSVEEAIQFMRGVPESVKGVNHGKGSVLEYKLEPIENVRAHFDLETRIAAVFNNVTLDLVDKVESALDTIVENRIRLTEASNDILEYSQFISETEVRSIKKELRSFNTDERDFKHSLSKSVQDIQAGNASVDALSQLLEVLEDGSCSSSIVDEVIGRYQTLTSRISFIRRCEKIKIQVISRVDDISNILSTSVKDKTFILTIPESSDYTKVEQSQVWHIFKLLREDNNDAQTTFMIHDVSISPKNSQLNDLTELAIVKYHGSTRSDQDAYRASILRPSVKLSSTERIDQAERTKLAGHALRMPCPSSHEDECHPGALKWVCFKCEEVLQYEYNELVYCRCGKSRLEDCTFRCDSIEHGYQYTELHAESIRSISEKIRPGDDEINILLLGETGVGKSTFINAFANYLQYDSLDIAERMEMMTLIQSKFEIEGKPVIAGETDNNERLKDGQSSTQYCRSYVFPLNDDIKIRLIDTPGIGDTRGVKQDRINFEEILSYISGFEKINAVCVLLLPDTPRLTTSFRFCIDELLLHLHKSAADNIIFTFTKTRSSFYQPGDTMTPLRTYMNELKEANGITIQLQPNTLFYFDNEAFRLYAALKQGFVFDPKIKEAYGASWTQSVKEAQRLVRRVMDLTPHKTAETLTLDTTRRLIILLEEPLARINENITIEVEDLKKMKAEAHRDDISAKDLRKKMITSCMDLDPIYLDRPRTVCTSPSCTTVEGNIVLYNQHCHDNCRVSGSPKWCSVMKNWKTCKKCGCGWKKHMRVKIDYSRVRRETDAAVQEQWEEKLSEVDAKKLAIAKADERTKALESERKFIFDSLMTFTRFLLQNSILVQNNGIVAYIDMSIENQLKVAQGTEDYLIVRSLQAQKKDFVAQSEIIEKAIKEGKSHAVNVTVSEVISARDELCRLKVNGQALARVLHWEQTHFKRRETRIEGGYVSKGWGRSLPVSRDKINHCY</sequence>
<dbReference type="InterPro" id="IPR027417">
    <property type="entry name" value="P-loop_NTPase"/>
</dbReference>
<dbReference type="EMBL" id="JAAAXW010000136">
    <property type="protein sequence ID" value="KAF9542525.1"/>
    <property type="molecule type" value="Genomic_DNA"/>
</dbReference>
<dbReference type="Proteomes" id="UP000723463">
    <property type="component" value="Unassembled WGS sequence"/>
</dbReference>
<accession>A0A9P6K1Y9</accession>
<protein>
    <recommendedName>
        <fullName evidence="6">G domain-containing protein</fullName>
    </recommendedName>
</protein>
<feature type="domain" description="G" evidence="1">
    <location>
        <begin position="606"/>
        <end position="710"/>
    </location>
</feature>
<dbReference type="InterPro" id="IPR058519">
    <property type="entry name" value="DUF8206"/>
</dbReference>
<name>A0A9P6K1Y9_9FUNG</name>
<keyword evidence="5" id="KW-1185">Reference proteome</keyword>
<feature type="domain" description="DUF8206" evidence="3">
    <location>
        <begin position="924"/>
        <end position="987"/>
    </location>
</feature>
<organism evidence="4 5">
    <name type="scientific">Mortierella hygrophila</name>
    <dbReference type="NCBI Taxonomy" id="979708"/>
    <lineage>
        <taxon>Eukaryota</taxon>
        <taxon>Fungi</taxon>
        <taxon>Fungi incertae sedis</taxon>
        <taxon>Mucoromycota</taxon>
        <taxon>Mortierellomycotina</taxon>
        <taxon>Mortierellomycetes</taxon>
        <taxon>Mortierellales</taxon>
        <taxon>Mortierellaceae</taxon>
        <taxon>Mortierella</taxon>
    </lineage>
</organism>
<dbReference type="Pfam" id="PF24674">
    <property type="entry name" value="MACPF_SNTX"/>
    <property type="match status" value="1"/>
</dbReference>
<dbReference type="Pfam" id="PF01926">
    <property type="entry name" value="MMR_HSR1"/>
    <property type="match status" value="1"/>
</dbReference>
<comment type="caution">
    <text evidence="4">The sequence shown here is derived from an EMBL/GenBank/DDBJ whole genome shotgun (WGS) entry which is preliminary data.</text>
</comment>
<dbReference type="PANTHER" id="PTHR32046">
    <property type="entry name" value="G DOMAIN-CONTAINING PROTEIN"/>
    <property type="match status" value="1"/>
</dbReference>
<dbReference type="InterPro" id="IPR056072">
    <property type="entry name" value="SNTX_MACPF/CDC-like_dom"/>
</dbReference>
<dbReference type="Gene3D" id="3.40.50.300">
    <property type="entry name" value="P-loop containing nucleotide triphosphate hydrolases"/>
    <property type="match status" value="1"/>
</dbReference>
<evidence type="ECO:0000313" key="4">
    <source>
        <dbReference type="EMBL" id="KAF9542525.1"/>
    </source>
</evidence>
<evidence type="ECO:0000259" key="2">
    <source>
        <dbReference type="Pfam" id="PF24674"/>
    </source>
</evidence>
<evidence type="ECO:0008006" key="6">
    <source>
        <dbReference type="Google" id="ProtNLM"/>
    </source>
</evidence>
<evidence type="ECO:0000313" key="5">
    <source>
        <dbReference type="Proteomes" id="UP000723463"/>
    </source>
</evidence>
<reference evidence="4" key="1">
    <citation type="journal article" date="2020" name="Fungal Divers.">
        <title>Resolving the Mortierellaceae phylogeny through synthesis of multi-gene phylogenetics and phylogenomics.</title>
        <authorList>
            <person name="Vandepol N."/>
            <person name="Liber J."/>
            <person name="Desiro A."/>
            <person name="Na H."/>
            <person name="Kennedy M."/>
            <person name="Barry K."/>
            <person name="Grigoriev I.V."/>
            <person name="Miller A.N."/>
            <person name="O'Donnell K."/>
            <person name="Stajich J.E."/>
            <person name="Bonito G."/>
        </authorList>
    </citation>
    <scope>NUCLEOTIDE SEQUENCE</scope>
    <source>
        <strain evidence="4">NRRL 2591</strain>
    </source>
</reference>